<dbReference type="EMBL" id="JADGJH010000746">
    <property type="protein sequence ID" value="KAJ3123315.1"/>
    <property type="molecule type" value="Genomic_DNA"/>
</dbReference>
<protein>
    <submittedName>
        <fullName evidence="2">Uncharacterized protein</fullName>
    </submittedName>
</protein>
<name>A0AAD5T6X1_9FUNG</name>
<keyword evidence="3" id="KW-1185">Reference proteome</keyword>
<evidence type="ECO:0000313" key="2">
    <source>
        <dbReference type="EMBL" id="KAJ3123315.1"/>
    </source>
</evidence>
<dbReference type="Proteomes" id="UP001211907">
    <property type="component" value="Unassembled WGS sequence"/>
</dbReference>
<proteinExistence type="predicted"/>
<accession>A0AAD5T6X1</accession>
<feature type="compositionally biased region" description="Low complexity" evidence="1">
    <location>
        <begin position="258"/>
        <end position="275"/>
    </location>
</feature>
<evidence type="ECO:0000313" key="3">
    <source>
        <dbReference type="Proteomes" id="UP001211907"/>
    </source>
</evidence>
<evidence type="ECO:0000256" key="1">
    <source>
        <dbReference type="SAM" id="MobiDB-lite"/>
    </source>
</evidence>
<gene>
    <name evidence="2" type="ORF">HK100_011650</name>
</gene>
<sequence>MFDFVGGTIRTDSLSDINSDLINFLSTAPSMSPNVTPQFHSPKNGVALSLYSFQQQQQQQRQQQSALHLVGGFNLIPSQPISSTSTSNTTHTIAVPHIQQQQQQHLYVFDSIPGLPPQSRQSPFLQPFIPQQLQQHHQFISLQQQEQQPQQHPHLFGQLSQQVQRDQTLLQSPSIRPTIQQQQQKWINIDSIYNPASSFTVPSQSYLTMPSPPFSCILPPNMSSAIGFNMQTIPSSSGSTTTMSVPAASRLTETSALSFKNSGSSSSSRGSPQFSVARGQYDENDDKDALVQVVQQQQTQQGNIGNGSEGGARVLTGVSFTAADLSRGNVADILKLGSRVGFGGCGDGDDFQPFLE</sequence>
<comment type="caution">
    <text evidence="2">The sequence shown here is derived from an EMBL/GenBank/DDBJ whole genome shotgun (WGS) entry which is preliminary data.</text>
</comment>
<organism evidence="2 3">
    <name type="scientific">Physocladia obscura</name>
    <dbReference type="NCBI Taxonomy" id="109957"/>
    <lineage>
        <taxon>Eukaryota</taxon>
        <taxon>Fungi</taxon>
        <taxon>Fungi incertae sedis</taxon>
        <taxon>Chytridiomycota</taxon>
        <taxon>Chytridiomycota incertae sedis</taxon>
        <taxon>Chytridiomycetes</taxon>
        <taxon>Chytridiales</taxon>
        <taxon>Chytriomycetaceae</taxon>
        <taxon>Physocladia</taxon>
    </lineage>
</organism>
<feature type="region of interest" description="Disordered" evidence="1">
    <location>
        <begin position="258"/>
        <end position="279"/>
    </location>
</feature>
<reference evidence="2" key="1">
    <citation type="submission" date="2020-05" db="EMBL/GenBank/DDBJ databases">
        <title>Phylogenomic resolution of chytrid fungi.</title>
        <authorList>
            <person name="Stajich J.E."/>
            <person name="Amses K."/>
            <person name="Simmons R."/>
            <person name="Seto K."/>
            <person name="Myers J."/>
            <person name="Bonds A."/>
            <person name="Quandt C.A."/>
            <person name="Barry K."/>
            <person name="Liu P."/>
            <person name="Grigoriev I."/>
            <person name="Longcore J.E."/>
            <person name="James T.Y."/>
        </authorList>
    </citation>
    <scope>NUCLEOTIDE SEQUENCE</scope>
    <source>
        <strain evidence="2">JEL0513</strain>
    </source>
</reference>
<dbReference type="AlphaFoldDB" id="A0AAD5T6X1"/>